<accession>B8IMI4</accession>
<reference evidence="1 2" key="1">
    <citation type="submission" date="2009-01" db="EMBL/GenBank/DDBJ databases">
        <title>Complete sequence of chromosome of Methylobacterium nodulans ORS 2060.</title>
        <authorList>
            <consortium name="US DOE Joint Genome Institute"/>
            <person name="Lucas S."/>
            <person name="Copeland A."/>
            <person name="Lapidus A."/>
            <person name="Glavina del Rio T."/>
            <person name="Dalin E."/>
            <person name="Tice H."/>
            <person name="Bruce D."/>
            <person name="Goodwin L."/>
            <person name="Pitluck S."/>
            <person name="Sims D."/>
            <person name="Brettin T."/>
            <person name="Detter J.C."/>
            <person name="Han C."/>
            <person name="Larimer F."/>
            <person name="Land M."/>
            <person name="Hauser L."/>
            <person name="Kyrpides N."/>
            <person name="Ivanova N."/>
            <person name="Marx C.J."/>
            <person name="Richardson P."/>
        </authorList>
    </citation>
    <scope>NUCLEOTIDE SEQUENCE [LARGE SCALE GENOMIC DNA]</scope>
    <source>
        <strain evidence="2">LMG 21967 / CNCM I-2342 / ORS 2060</strain>
    </source>
</reference>
<dbReference type="AlphaFoldDB" id="B8IMI4"/>
<evidence type="ECO:0000313" key="2">
    <source>
        <dbReference type="Proteomes" id="UP000008207"/>
    </source>
</evidence>
<dbReference type="OrthoDB" id="8003893at2"/>
<proteinExistence type="predicted"/>
<dbReference type="Proteomes" id="UP000008207">
    <property type="component" value="Chromosome"/>
</dbReference>
<dbReference type="RefSeq" id="WP_015930030.1">
    <property type="nucleotide sequence ID" value="NC_011894.1"/>
</dbReference>
<dbReference type="HOGENOM" id="CLU_2617955_0_0_5"/>
<protein>
    <submittedName>
        <fullName evidence="1">Uncharacterized protein</fullName>
    </submittedName>
</protein>
<gene>
    <name evidence="1" type="ordered locus">Mnod_3458</name>
</gene>
<sequence>MKNHTPKLTAFTVAVGSGDGAELRVYAVLAEGGPQALEVVISTVADGSTVELCGHLSDNLASRLKLSPGEVRPL</sequence>
<keyword evidence="2" id="KW-1185">Reference proteome</keyword>
<dbReference type="EMBL" id="CP001349">
    <property type="protein sequence ID" value="ACL58370.1"/>
    <property type="molecule type" value="Genomic_DNA"/>
</dbReference>
<name>B8IMI4_METNO</name>
<organism evidence="1 2">
    <name type="scientific">Methylobacterium nodulans (strain LMG 21967 / CNCM I-2342 / ORS 2060)</name>
    <dbReference type="NCBI Taxonomy" id="460265"/>
    <lineage>
        <taxon>Bacteria</taxon>
        <taxon>Pseudomonadati</taxon>
        <taxon>Pseudomonadota</taxon>
        <taxon>Alphaproteobacteria</taxon>
        <taxon>Hyphomicrobiales</taxon>
        <taxon>Methylobacteriaceae</taxon>
        <taxon>Methylobacterium</taxon>
    </lineage>
</organism>
<evidence type="ECO:0000313" key="1">
    <source>
        <dbReference type="EMBL" id="ACL58370.1"/>
    </source>
</evidence>
<dbReference type="KEGG" id="mno:Mnod_3458"/>